<accession>A0A0J7KPB2</accession>
<dbReference type="EMBL" id="LBMM01004808">
    <property type="protein sequence ID" value="KMQ92069.1"/>
    <property type="molecule type" value="Genomic_DNA"/>
</dbReference>
<keyword evidence="2" id="KW-0560">Oxidoreductase</keyword>
<comment type="similarity">
    <text evidence="1 3">Belongs to the short-chain dehydrogenases/reductases (SDR) family.</text>
</comment>
<dbReference type="FunFam" id="3.40.50.720:FF:000047">
    <property type="entry name" value="NADP-dependent L-serine/L-allo-threonine dehydrogenase"/>
    <property type="match status" value="1"/>
</dbReference>
<reference evidence="4 5" key="1">
    <citation type="submission" date="2015-04" db="EMBL/GenBank/DDBJ databases">
        <title>Lasius niger genome sequencing.</title>
        <authorList>
            <person name="Konorov E.A."/>
            <person name="Nikitin M.A."/>
            <person name="Kirill M.V."/>
            <person name="Chang P."/>
        </authorList>
    </citation>
    <scope>NUCLEOTIDE SEQUENCE [LARGE SCALE GENOMIC DNA]</scope>
    <source>
        <tissue evidence="4">Whole</tissue>
    </source>
</reference>
<dbReference type="GO" id="GO:0016616">
    <property type="term" value="F:oxidoreductase activity, acting on the CH-OH group of donors, NAD or NADP as acceptor"/>
    <property type="evidence" value="ECO:0007669"/>
    <property type="project" value="UniProtKB-ARBA"/>
</dbReference>
<protein>
    <submittedName>
        <fullName evidence="4">Dehydrogenase reductase sdr family member 11-like protein</fullName>
    </submittedName>
</protein>
<dbReference type="Pfam" id="PF00106">
    <property type="entry name" value="adh_short"/>
    <property type="match status" value="1"/>
</dbReference>
<dbReference type="PANTHER" id="PTHR43115:SF4">
    <property type="entry name" value="DEHYDROGENASE_REDUCTASE SDR FAMILY MEMBER 11"/>
    <property type="match status" value="1"/>
</dbReference>
<organism evidence="4 5">
    <name type="scientific">Lasius niger</name>
    <name type="common">Black garden ant</name>
    <dbReference type="NCBI Taxonomy" id="67767"/>
    <lineage>
        <taxon>Eukaryota</taxon>
        <taxon>Metazoa</taxon>
        <taxon>Ecdysozoa</taxon>
        <taxon>Arthropoda</taxon>
        <taxon>Hexapoda</taxon>
        <taxon>Insecta</taxon>
        <taxon>Pterygota</taxon>
        <taxon>Neoptera</taxon>
        <taxon>Endopterygota</taxon>
        <taxon>Hymenoptera</taxon>
        <taxon>Apocrita</taxon>
        <taxon>Aculeata</taxon>
        <taxon>Formicoidea</taxon>
        <taxon>Formicidae</taxon>
        <taxon>Formicinae</taxon>
        <taxon>Lasius</taxon>
        <taxon>Lasius</taxon>
    </lineage>
</organism>
<dbReference type="Gene3D" id="3.40.50.720">
    <property type="entry name" value="NAD(P)-binding Rossmann-like Domain"/>
    <property type="match status" value="1"/>
</dbReference>
<dbReference type="InterPro" id="IPR020904">
    <property type="entry name" value="Sc_DH/Rdtase_CS"/>
</dbReference>
<dbReference type="PRINTS" id="PR00081">
    <property type="entry name" value="GDHRDH"/>
</dbReference>
<dbReference type="InterPro" id="IPR002347">
    <property type="entry name" value="SDR_fam"/>
</dbReference>
<dbReference type="OrthoDB" id="1933717at2759"/>
<name>A0A0J7KPB2_LASNI</name>
<dbReference type="SUPFAM" id="SSF51735">
    <property type="entry name" value="NAD(P)-binding Rossmann-fold domains"/>
    <property type="match status" value="1"/>
</dbReference>
<dbReference type="Proteomes" id="UP000036403">
    <property type="component" value="Unassembled WGS sequence"/>
</dbReference>
<evidence type="ECO:0000256" key="2">
    <source>
        <dbReference type="ARBA" id="ARBA00023002"/>
    </source>
</evidence>
<evidence type="ECO:0000256" key="1">
    <source>
        <dbReference type="ARBA" id="ARBA00006484"/>
    </source>
</evidence>
<dbReference type="PRINTS" id="PR00080">
    <property type="entry name" value="SDRFAMILY"/>
</dbReference>
<dbReference type="AlphaFoldDB" id="A0A0J7KPB2"/>
<dbReference type="STRING" id="67767.A0A0J7KPB2"/>
<proteinExistence type="inferred from homology"/>
<evidence type="ECO:0000313" key="4">
    <source>
        <dbReference type="EMBL" id="KMQ92069.1"/>
    </source>
</evidence>
<dbReference type="PROSITE" id="PS00061">
    <property type="entry name" value="ADH_SHORT"/>
    <property type="match status" value="1"/>
</dbReference>
<sequence length="248" mass="26895">MNPLLNKTALITGACDGIGKAILEELVSKGLKVIGLARDMNQLKLLAEELKGKPGKLYPLQCDMSLQNEIEGALEWIEKNLGAVDILINNAAISLDWSTITGGIEELKKTLDINVIGLTCITKGILQLMKNKGLDNGAIVNINDISGIKSLPLASDRPISPAYASSKSALTTLTESLRLELAQNESNIKVINICPGLVETELTQQWLKENPRLALKPKNVADAILFSLQTPENVLIQDLIITPIREII</sequence>
<dbReference type="InterPro" id="IPR036291">
    <property type="entry name" value="NAD(P)-bd_dom_sf"/>
</dbReference>
<dbReference type="PANTHER" id="PTHR43115">
    <property type="entry name" value="DEHYDROGENASE/REDUCTASE SDR FAMILY MEMBER 11"/>
    <property type="match status" value="1"/>
</dbReference>
<comment type="caution">
    <text evidence="4">The sequence shown here is derived from an EMBL/GenBank/DDBJ whole genome shotgun (WGS) entry which is preliminary data.</text>
</comment>
<gene>
    <name evidence="4" type="ORF">RF55_7995</name>
</gene>
<evidence type="ECO:0000256" key="3">
    <source>
        <dbReference type="RuleBase" id="RU000363"/>
    </source>
</evidence>
<keyword evidence="5" id="KW-1185">Reference proteome</keyword>
<dbReference type="PaxDb" id="67767-A0A0J7KPB2"/>
<evidence type="ECO:0000313" key="5">
    <source>
        <dbReference type="Proteomes" id="UP000036403"/>
    </source>
</evidence>